<dbReference type="EMBL" id="CP002583">
    <property type="protein sequence ID" value="ADZ93125.1"/>
    <property type="molecule type" value="Genomic_DNA"/>
</dbReference>
<dbReference type="PATRIC" id="fig|717774.3.peg.4034"/>
<dbReference type="Proteomes" id="UP000001062">
    <property type="component" value="Chromosome"/>
</dbReference>
<accession>F2JYJ6</accession>
<dbReference type="InterPro" id="IPR017783">
    <property type="entry name" value="ABC_choline_sub-bd"/>
</dbReference>
<dbReference type="GO" id="GO:0015871">
    <property type="term" value="P:choline transport"/>
    <property type="evidence" value="ECO:0007669"/>
    <property type="project" value="InterPro"/>
</dbReference>
<feature type="domain" description="ABC-type glycine betaine transport system substrate-binding" evidence="2">
    <location>
        <begin position="32"/>
        <end position="283"/>
    </location>
</feature>
<dbReference type="GO" id="GO:0022857">
    <property type="term" value="F:transmembrane transporter activity"/>
    <property type="evidence" value="ECO:0007669"/>
    <property type="project" value="InterPro"/>
</dbReference>
<reference evidence="3 4" key="1">
    <citation type="journal article" date="2012" name="Stand. Genomic Sci.">
        <title>Complete genome sequence of the melanogenic marine bacterium Marinomonas mediterranea type strain (MMB-1(T)).</title>
        <authorList>
            <person name="Lucas-Elio P."/>
            <person name="Goodwin L."/>
            <person name="Woyke T."/>
            <person name="Pitluck S."/>
            <person name="Nolan M."/>
            <person name="Kyrpides N.C."/>
            <person name="Detter J.C."/>
            <person name="Copeland A."/>
            <person name="Teshima H."/>
            <person name="Bruce D."/>
            <person name="Detter C."/>
            <person name="Tapia R."/>
            <person name="Han S."/>
            <person name="Land M.L."/>
            <person name="Ivanova N."/>
            <person name="Mikhailova N."/>
            <person name="Johnston A.W."/>
            <person name="Sanchez-Amat A."/>
        </authorList>
    </citation>
    <scope>NUCLEOTIDE SEQUENCE [LARGE SCALE GENOMIC DNA]</scope>
    <source>
        <strain evidence="4">ATCC 700492 / JCM 21426 / NBRC 103028 / MMB-1</strain>
    </source>
</reference>
<evidence type="ECO:0000259" key="2">
    <source>
        <dbReference type="Pfam" id="PF04069"/>
    </source>
</evidence>
<dbReference type="GO" id="GO:0043190">
    <property type="term" value="C:ATP-binding cassette (ABC) transporter complex"/>
    <property type="evidence" value="ECO:0007669"/>
    <property type="project" value="InterPro"/>
</dbReference>
<dbReference type="Pfam" id="PF04069">
    <property type="entry name" value="OpuAC"/>
    <property type="match status" value="1"/>
</dbReference>
<dbReference type="OrthoDB" id="9787902at2"/>
<dbReference type="KEGG" id="mme:Marme_3915"/>
<dbReference type="SUPFAM" id="SSF53850">
    <property type="entry name" value="Periplasmic binding protein-like II"/>
    <property type="match status" value="1"/>
</dbReference>
<dbReference type="Gene3D" id="3.40.190.10">
    <property type="entry name" value="Periplasmic binding protein-like II"/>
    <property type="match status" value="1"/>
</dbReference>
<proteinExistence type="predicted"/>
<dbReference type="GO" id="GO:0033265">
    <property type="term" value="F:choline binding"/>
    <property type="evidence" value="ECO:0007669"/>
    <property type="project" value="InterPro"/>
</dbReference>
<feature type="signal peptide" evidence="1">
    <location>
        <begin position="1"/>
        <end position="25"/>
    </location>
</feature>
<dbReference type="STRING" id="717774.Marme_3915"/>
<dbReference type="NCBIfam" id="TIGR03414">
    <property type="entry name" value="ABC_choline_bnd"/>
    <property type="match status" value="1"/>
</dbReference>
<sequence length="313" mass="34306" precursor="true">MKQFSLCKRVLPAIVVSAVSVSAMAVESEQCKTVTLTDPGWSDIGATNALATTVLEALGYKTDIKLLGVPIGFESVKNGEIDVFLGNWMPAQTAFIEKYKGEIDVVKTNLTGVKFTLAVPSYVYDAGVKDFSDLNKFPRKFNRRIYGIGAGSPANQNLMKMIEKNDFDLGKWNVVESGEQAMLSQVARSVKRDKFIVFLAWEPHPMNVNFDLKYLSGGDEYFGPNYGGATIHTVTRKGYMDECANTGKFFENLEFSLTMENTVISMTDEGMSAKEAAQSWLKKNPAVLSSWLDGIKTVSGEPALPAVESTLGL</sequence>
<dbReference type="CDD" id="cd13640">
    <property type="entry name" value="PBP2_ChoX"/>
    <property type="match status" value="1"/>
</dbReference>
<name>F2JYJ6_MARM1</name>
<dbReference type="AlphaFoldDB" id="F2JYJ6"/>
<evidence type="ECO:0000313" key="3">
    <source>
        <dbReference type="EMBL" id="ADZ93125.1"/>
    </source>
</evidence>
<evidence type="ECO:0000313" key="4">
    <source>
        <dbReference type="Proteomes" id="UP000001062"/>
    </source>
</evidence>
<keyword evidence="4" id="KW-1185">Reference proteome</keyword>
<protein>
    <submittedName>
        <fullName evidence="3">Choline ABC transporter, periplasmic binding protein</fullName>
    </submittedName>
</protein>
<dbReference type="RefSeq" id="WP_013663027.1">
    <property type="nucleotide sequence ID" value="NC_015276.1"/>
</dbReference>
<feature type="chain" id="PRO_5003280730" evidence="1">
    <location>
        <begin position="26"/>
        <end position="313"/>
    </location>
</feature>
<keyword evidence="1" id="KW-0732">Signal</keyword>
<dbReference type="eggNOG" id="COG2113">
    <property type="taxonomic scope" value="Bacteria"/>
</dbReference>
<organism evidence="3 4">
    <name type="scientific">Marinomonas mediterranea (strain ATCC 700492 / JCM 21426 / NBRC 103028 / MMB-1)</name>
    <dbReference type="NCBI Taxonomy" id="717774"/>
    <lineage>
        <taxon>Bacteria</taxon>
        <taxon>Pseudomonadati</taxon>
        <taxon>Pseudomonadota</taxon>
        <taxon>Gammaproteobacteria</taxon>
        <taxon>Oceanospirillales</taxon>
        <taxon>Oceanospirillaceae</taxon>
        <taxon>Marinomonas</taxon>
    </lineage>
</organism>
<dbReference type="InterPro" id="IPR007210">
    <property type="entry name" value="ABC_Gly_betaine_transp_sub-bd"/>
</dbReference>
<dbReference type="HOGENOM" id="CLU_008673_1_1_6"/>
<gene>
    <name evidence="3" type="ordered locus">Marme_3915</name>
</gene>
<dbReference type="Gene3D" id="3.40.190.100">
    <property type="entry name" value="Glycine betaine-binding periplasmic protein, domain 2"/>
    <property type="match status" value="1"/>
</dbReference>
<dbReference type="GO" id="GO:0042597">
    <property type="term" value="C:periplasmic space"/>
    <property type="evidence" value="ECO:0007669"/>
    <property type="project" value="InterPro"/>
</dbReference>
<evidence type="ECO:0000256" key="1">
    <source>
        <dbReference type="SAM" id="SignalP"/>
    </source>
</evidence>